<accession>A0ACB9DGP0</accession>
<reference evidence="2" key="1">
    <citation type="journal article" date="2022" name="Mol. Ecol. Resour.">
        <title>The genomes of chicory, endive, great burdock and yacon provide insights into Asteraceae palaeo-polyploidization history and plant inulin production.</title>
        <authorList>
            <person name="Fan W."/>
            <person name="Wang S."/>
            <person name="Wang H."/>
            <person name="Wang A."/>
            <person name="Jiang F."/>
            <person name="Liu H."/>
            <person name="Zhao H."/>
            <person name="Xu D."/>
            <person name="Zhang Y."/>
        </authorList>
    </citation>
    <scope>NUCLEOTIDE SEQUENCE [LARGE SCALE GENOMIC DNA]</scope>
    <source>
        <strain evidence="2">cv. Niubang</strain>
    </source>
</reference>
<dbReference type="Proteomes" id="UP001055879">
    <property type="component" value="Linkage Group LG03"/>
</dbReference>
<sequence length="298" mass="33290">MVDGLQLPFKKNISYTKYVSSLSHAKVMTVEDELGRLSGTEDSQEFIDETSIDALADTSVYRTSMTWLQRVESFSFFMEPPNCLKNLSRLFSFILVIYVTIVAKKQQICQKNVSVSTLIAFGDSFVDQGNNNYIKTFGKANFIPYGKDFRGGKPTGRFSNGKTVADFLAEALGVKEYLPAYLDPSLQAKDLLTSIRDALNYFVLPIRRLQYDVPDNKQVKLALNFVQEIYKLGARKIVVFGAPPIGCTPIVRTTAGGAFRRCQDKENNAAQLFNSMLKQHLQVLASSLPQSSLAFVDI</sequence>
<reference evidence="1 2" key="2">
    <citation type="journal article" date="2022" name="Mol. Ecol. Resour.">
        <title>The genomes of chicory, endive, great burdock and yacon provide insights into Asteraceae paleo-polyploidization history and plant inulin production.</title>
        <authorList>
            <person name="Fan W."/>
            <person name="Wang S."/>
            <person name="Wang H."/>
            <person name="Wang A."/>
            <person name="Jiang F."/>
            <person name="Liu H."/>
            <person name="Zhao H."/>
            <person name="Xu D."/>
            <person name="Zhang Y."/>
        </authorList>
    </citation>
    <scope>NUCLEOTIDE SEQUENCE [LARGE SCALE GENOMIC DNA]</scope>
    <source>
        <strain evidence="2">cv. Niubang</strain>
        <tissue evidence="1">Leaf</tissue>
    </source>
</reference>
<dbReference type="EMBL" id="CM042049">
    <property type="protein sequence ID" value="KAI3745799.1"/>
    <property type="molecule type" value="Genomic_DNA"/>
</dbReference>
<keyword evidence="2" id="KW-1185">Reference proteome</keyword>
<protein>
    <submittedName>
        <fullName evidence="1">Uncharacterized protein</fullName>
    </submittedName>
</protein>
<evidence type="ECO:0000313" key="1">
    <source>
        <dbReference type="EMBL" id="KAI3745799.1"/>
    </source>
</evidence>
<evidence type="ECO:0000313" key="2">
    <source>
        <dbReference type="Proteomes" id="UP001055879"/>
    </source>
</evidence>
<comment type="caution">
    <text evidence="1">The sequence shown here is derived from an EMBL/GenBank/DDBJ whole genome shotgun (WGS) entry which is preliminary data.</text>
</comment>
<organism evidence="1 2">
    <name type="scientific">Arctium lappa</name>
    <name type="common">Greater burdock</name>
    <name type="synonym">Lappa major</name>
    <dbReference type="NCBI Taxonomy" id="4217"/>
    <lineage>
        <taxon>Eukaryota</taxon>
        <taxon>Viridiplantae</taxon>
        <taxon>Streptophyta</taxon>
        <taxon>Embryophyta</taxon>
        <taxon>Tracheophyta</taxon>
        <taxon>Spermatophyta</taxon>
        <taxon>Magnoliopsida</taxon>
        <taxon>eudicotyledons</taxon>
        <taxon>Gunneridae</taxon>
        <taxon>Pentapetalae</taxon>
        <taxon>asterids</taxon>
        <taxon>campanulids</taxon>
        <taxon>Asterales</taxon>
        <taxon>Asteraceae</taxon>
        <taxon>Carduoideae</taxon>
        <taxon>Cardueae</taxon>
        <taxon>Arctiinae</taxon>
        <taxon>Arctium</taxon>
    </lineage>
</organism>
<gene>
    <name evidence="1" type="ORF">L6452_08208</name>
</gene>
<name>A0ACB9DGP0_ARCLA</name>
<proteinExistence type="predicted"/>